<dbReference type="CTD" id="20324021"/>
<evidence type="ECO:0000256" key="1">
    <source>
        <dbReference type="ARBA" id="ARBA00009941"/>
    </source>
</evidence>
<comment type="similarity">
    <text evidence="1">Belongs to the peptidase C13 family.</text>
</comment>
<dbReference type="Gene3D" id="3.40.50.1460">
    <property type="match status" value="2"/>
</dbReference>
<dbReference type="CDD" id="cd21115">
    <property type="entry name" value="legumain_C"/>
    <property type="match status" value="1"/>
</dbReference>
<dbReference type="OrthoDB" id="9973749at2759"/>
<dbReference type="EMBL" id="KL596930">
    <property type="protein sequence ID" value="KER21935.1"/>
    <property type="molecule type" value="Genomic_DNA"/>
</dbReference>
<accession>A0A074ZFC1</accession>
<dbReference type="PANTHER" id="PTHR12000">
    <property type="entry name" value="HEMOGLOBINASE FAMILY MEMBER"/>
    <property type="match status" value="1"/>
</dbReference>
<keyword evidence="4" id="KW-1185">Reference proteome</keyword>
<dbReference type="GO" id="GO:0051603">
    <property type="term" value="P:proteolysis involved in protein catabolic process"/>
    <property type="evidence" value="ECO:0007669"/>
    <property type="project" value="TreeGrafter"/>
</dbReference>
<dbReference type="InterPro" id="IPR048501">
    <property type="entry name" value="Legum_prodom"/>
</dbReference>
<evidence type="ECO:0008006" key="5">
    <source>
        <dbReference type="Google" id="ProtNLM"/>
    </source>
</evidence>
<dbReference type="InterPro" id="IPR001096">
    <property type="entry name" value="Peptidase_C13"/>
</dbReference>
<gene>
    <name evidence="3" type="ORF">T265_09853</name>
</gene>
<dbReference type="AlphaFoldDB" id="A0A074ZFC1"/>
<dbReference type="GO" id="GO:0006624">
    <property type="term" value="P:vacuolar protein processing"/>
    <property type="evidence" value="ECO:0007669"/>
    <property type="project" value="TreeGrafter"/>
</dbReference>
<dbReference type="KEGG" id="ovi:T265_09853"/>
<dbReference type="PRINTS" id="PR00776">
    <property type="entry name" value="HEMOGLOBNASE"/>
</dbReference>
<organism evidence="3 4">
    <name type="scientific">Opisthorchis viverrini</name>
    <name type="common">Southeast Asian liver fluke</name>
    <dbReference type="NCBI Taxonomy" id="6198"/>
    <lineage>
        <taxon>Eukaryota</taxon>
        <taxon>Metazoa</taxon>
        <taxon>Spiralia</taxon>
        <taxon>Lophotrochozoa</taxon>
        <taxon>Platyhelminthes</taxon>
        <taxon>Trematoda</taxon>
        <taxon>Digenea</taxon>
        <taxon>Opisthorchiida</taxon>
        <taxon>Opisthorchiata</taxon>
        <taxon>Opisthorchiidae</taxon>
        <taxon>Opisthorchis</taxon>
    </lineage>
</organism>
<evidence type="ECO:0000256" key="2">
    <source>
        <dbReference type="SAM" id="SignalP"/>
    </source>
</evidence>
<dbReference type="GeneID" id="20324021"/>
<evidence type="ECO:0000313" key="4">
    <source>
        <dbReference type="Proteomes" id="UP000054324"/>
    </source>
</evidence>
<dbReference type="FunFam" id="3.40.50.1460:FF:000020">
    <property type="entry name" value="Clan CD, family C13, asparaginyl endopeptidase-like cysteine peptidase"/>
    <property type="match status" value="1"/>
</dbReference>
<sequence>MKPQARLDTMRRCPLLIGLLFYIDHVTCLEATRAHNRSSIFHNRPWKNWVVLAAGSESWKNYRHQADVLHAYHVVRANKVPAANIITFVYDDIANNPKNPFPGKVFHDYDHKDVYEGVVIDYREKDVTAENFLKVLKGDRALEKEGKKVLKSGRDDYVFIFFSGHGQVPFIAFPGAKLYARELNDTLAYMQSKKMYKQLVLYIEACYSGSMFQDVLPSTTNTFVTTSSNEKEEDWCAFCNDKQIDTCLANQYSYAWITDSEHVSCSDVADKLASCGLLVHDLYFLLSKPPKTSAFVTTSSNEKEEDWCAFCNDKQIDTCLANQYSYAWITDSEHNDIRRRTLDQQYEAVRRGTTKSHVMKYGDLAMGSLQFGRFQGHFKIRIHPNEGAIAPNVADRKPSSRARLLSMSRRLTEATTEEANQKGLRKLHRALRLGHIVKETFLDIVTDVTTHHQPTVKGLSKKGGLICFEAVFDRFQTHCFTIQQLGAVKLSSVEFTSVQLNSVHFGSVDFNSFQLISIQFSSVQFSSVQFSSGQFSSVQFSSAQLSSGHYSCSAGRTGPLVLPSINDSPAGAHRPLESNDTDSSSGWFVPEVGQQTTHLMELCKFGYEAEILIQSVYNVCS</sequence>
<dbReference type="Gene3D" id="2.160.20.80">
    <property type="entry name" value="E3 ubiquitin-protein ligase SopA"/>
    <property type="match status" value="1"/>
</dbReference>
<reference evidence="3 4" key="1">
    <citation type="submission" date="2013-11" db="EMBL/GenBank/DDBJ databases">
        <title>Opisthorchis viverrini - life in the bile duct.</title>
        <authorList>
            <person name="Young N.D."/>
            <person name="Nagarajan N."/>
            <person name="Lin S.J."/>
            <person name="Korhonen P.K."/>
            <person name="Jex A.R."/>
            <person name="Hall R.S."/>
            <person name="Safavi-Hemami H."/>
            <person name="Kaewkong W."/>
            <person name="Bertrand D."/>
            <person name="Gao S."/>
            <person name="Seet Q."/>
            <person name="Wongkham S."/>
            <person name="Teh B.T."/>
            <person name="Wongkham C."/>
            <person name="Intapan P.M."/>
            <person name="Maleewong W."/>
            <person name="Yang X."/>
            <person name="Hu M."/>
            <person name="Wang Z."/>
            <person name="Hofmann A."/>
            <person name="Sternberg P.W."/>
            <person name="Tan P."/>
            <person name="Wang J."/>
            <person name="Gasser R.B."/>
        </authorList>
    </citation>
    <scope>NUCLEOTIDE SEQUENCE [LARGE SCALE GENOMIC DNA]</scope>
</reference>
<dbReference type="PANTHER" id="PTHR12000:SF42">
    <property type="entry name" value="LEGUMAIN"/>
    <property type="match status" value="1"/>
</dbReference>
<proteinExistence type="inferred from homology"/>
<evidence type="ECO:0000313" key="3">
    <source>
        <dbReference type="EMBL" id="KER21935.1"/>
    </source>
</evidence>
<dbReference type="MEROPS" id="C13.007"/>
<dbReference type="Proteomes" id="UP000054324">
    <property type="component" value="Unassembled WGS sequence"/>
</dbReference>
<feature type="chain" id="PRO_5001704116" description="Peptidase C13 family protein" evidence="2">
    <location>
        <begin position="29"/>
        <end position="621"/>
    </location>
</feature>
<dbReference type="SUPFAM" id="SSF141571">
    <property type="entry name" value="Pentapeptide repeat-like"/>
    <property type="match status" value="1"/>
</dbReference>
<dbReference type="RefSeq" id="XP_009174315.1">
    <property type="nucleotide sequence ID" value="XM_009176051.1"/>
</dbReference>
<protein>
    <recommendedName>
        <fullName evidence="5">Peptidase C13 family protein</fullName>
    </recommendedName>
</protein>
<dbReference type="GO" id="GO:0004197">
    <property type="term" value="F:cysteine-type endopeptidase activity"/>
    <property type="evidence" value="ECO:0007669"/>
    <property type="project" value="TreeGrafter"/>
</dbReference>
<name>A0A074ZFC1_OPIVI</name>
<feature type="signal peptide" evidence="2">
    <location>
        <begin position="1"/>
        <end position="28"/>
    </location>
</feature>
<dbReference type="GO" id="GO:0005773">
    <property type="term" value="C:vacuole"/>
    <property type="evidence" value="ECO:0007669"/>
    <property type="project" value="GOC"/>
</dbReference>
<dbReference type="Pfam" id="PF01650">
    <property type="entry name" value="Peptidase_C13"/>
    <property type="match status" value="2"/>
</dbReference>
<keyword evidence="2" id="KW-0732">Signal</keyword>